<reference evidence="3 4" key="1">
    <citation type="submission" date="2015-05" db="EMBL/GenBank/DDBJ databases">
        <title>Photobacterium galathea sp. nov.</title>
        <authorList>
            <person name="Machado H."/>
            <person name="Gram L."/>
        </authorList>
    </citation>
    <scope>NUCLEOTIDE SEQUENCE [LARGE SCALE GENOMIC DNA]</scope>
    <source>
        <strain evidence="3 4">CGMCC 1.12159</strain>
    </source>
</reference>
<protein>
    <recommendedName>
        <fullName evidence="5">CRISPR-associated protein</fullName>
    </recommendedName>
</protein>
<dbReference type="SUPFAM" id="SSF52980">
    <property type="entry name" value="Restriction endonuclease-like"/>
    <property type="match status" value="1"/>
</dbReference>
<dbReference type="Gene3D" id="3.40.50.10770">
    <property type="entry name" value="Hypothetical protein VC1899 like domain (Restriction endonuclease-like)"/>
    <property type="match status" value="1"/>
</dbReference>
<dbReference type="Pfam" id="PF23400">
    <property type="entry name" value="CARF_Card1"/>
    <property type="match status" value="1"/>
</dbReference>
<dbReference type="Gene3D" id="3.40.1350.10">
    <property type="match status" value="1"/>
</dbReference>
<dbReference type="Gene3D" id="1.10.10.680">
    <property type="entry name" value="Hypothetical protein VC1899 (Restriction endonuclease-like)"/>
    <property type="match status" value="1"/>
</dbReference>
<comment type="caution">
    <text evidence="3">The sequence shown here is derived from an EMBL/GenBank/DDBJ whole genome shotgun (WGS) entry which is preliminary data.</text>
</comment>
<keyword evidence="4" id="KW-1185">Reference proteome</keyword>
<sequence length="393" mass="43641">MTIHINLISHQLLPNVISTLGEDVANIEKVILVVGDNKLSEHAQLLKDFYRRKGIRQVELFQCETSTDYAQLRHHADSLYQQIREQYPTVMLALNASGGTKPMSIAFTQAFDKFDELSMAIYTDTSSKKISILNEKGGSLPYQSALDIEDYLYLNKMRPVEYISPESRDHDDVMARSAVTKKMLELCRQNPGVLKTINAIASQSHFGNQAKPYNPEVPLYSQPHGVLQDALDEFAEHGLITYTEQAVAFTSREAARYIGGGWLEEYAYLAALDAGIEHVAMNVKGHWLDANNQESSVSNELDVILVHNNQMMLIECKTSGWSQSGTGQATTLKLESLMRNLGGSHANGMLVSVFDIGAHTQERISGFDNLTTLIGSDLSGLVDQLKAWQNSIS</sequence>
<organism evidence="3 4">
    <name type="scientific">Photobacterium aquae</name>
    <dbReference type="NCBI Taxonomy" id="1195763"/>
    <lineage>
        <taxon>Bacteria</taxon>
        <taxon>Pseudomonadati</taxon>
        <taxon>Pseudomonadota</taxon>
        <taxon>Gammaproteobacteria</taxon>
        <taxon>Vibrionales</taxon>
        <taxon>Vibrionaceae</taxon>
        <taxon>Photobacterium</taxon>
    </lineage>
</organism>
<evidence type="ECO:0000259" key="1">
    <source>
        <dbReference type="Pfam" id="PF09002"/>
    </source>
</evidence>
<evidence type="ECO:0000313" key="4">
    <source>
        <dbReference type="Proteomes" id="UP000036097"/>
    </source>
</evidence>
<dbReference type="Pfam" id="PF09002">
    <property type="entry name" value="Card1_endonuc"/>
    <property type="match status" value="1"/>
</dbReference>
<dbReference type="RefSeq" id="WP_047881082.1">
    <property type="nucleotide sequence ID" value="NZ_LDOT01000053.1"/>
</dbReference>
<dbReference type="GO" id="GO:0003676">
    <property type="term" value="F:nucleic acid binding"/>
    <property type="evidence" value="ECO:0007669"/>
    <property type="project" value="InterPro"/>
</dbReference>
<evidence type="ECO:0000313" key="3">
    <source>
        <dbReference type="EMBL" id="KLV01456.1"/>
    </source>
</evidence>
<dbReference type="InterPro" id="IPR011335">
    <property type="entry name" value="Restrct_endonuc-II-like"/>
</dbReference>
<proteinExistence type="predicted"/>
<dbReference type="InterPro" id="IPR015093">
    <property type="entry name" value="Card1_endonucl_dom"/>
</dbReference>
<dbReference type="STRING" id="1195763.ABT56_22120"/>
<dbReference type="OrthoDB" id="8477283at2"/>
<dbReference type="PATRIC" id="fig|1195763.3.peg.4743"/>
<dbReference type="InterPro" id="IPR011856">
    <property type="entry name" value="tRNA_endonuc-like_dom_sf"/>
</dbReference>
<name>A0A0J1GPA1_9GAMM</name>
<feature type="domain" description="Card1 CARF" evidence="2">
    <location>
        <begin position="3"/>
        <end position="151"/>
    </location>
</feature>
<evidence type="ECO:0000259" key="2">
    <source>
        <dbReference type="Pfam" id="PF23400"/>
    </source>
</evidence>
<accession>A0A0J1GPA1</accession>
<dbReference type="EMBL" id="LDOT01000053">
    <property type="protein sequence ID" value="KLV01456.1"/>
    <property type="molecule type" value="Genomic_DNA"/>
</dbReference>
<dbReference type="InterPro" id="IPR056339">
    <property type="entry name" value="CARF_Card1"/>
</dbReference>
<dbReference type="Proteomes" id="UP000036097">
    <property type="component" value="Unassembled WGS sequence"/>
</dbReference>
<feature type="domain" description="Card1 endonuclease" evidence="1">
    <location>
        <begin position="252"/>
        <end position="389"/>
    </location>
</feature>
<evidence type="ECO:0008006" key="5">
    <source>
        <dbReference type="Google" id="ProtNLM"/>
    </source>
</evidence>
<dbReference type="AlphaFoldDB" id="A0A0J1GPA1"/>
<gene>
    <name evidence="3" type="ORF">ABT56_22120</name>
</gene>